<dbReference type="Proteomes" id="UP000615026">
    <property type="component" value="Unassembled WGS sequence"/>
</dbReference>
<evidence type="ECO:0000313" key="2">
    <source>
        <dbReference type="EMBL" id="MBE9067405.1"/>
    </source>
</evidence>
<feature type="transmembrane region" description="Helical" evidence="1">
    <location>
        <begin position="40"/>
        <end position="59"/>
    </location>
</feature>
<sequence>MGHKSAEEDPKVRATGTIWGCAIGMLGVCIPIVAITESGILLPFLVVLGAAGGTASVWLTSDKHRREDVQLAQTVKSLEERLINLETIYVSLPDVDKPLPLPETTDNH</sequence>
<accession>A0A928ZTZ2</accession>
<name>A0A928ZTZ2_LEPEC</name>
<evidence type="ECO:0000256" key="1">
    <source>
        <dbReference type="SAM" id="Phobius"/>
    </source>
</evidence>
<keyword evidence="1" id="KW-0812">Transmembrane</keyword>
<keyword evidence="1" id="KW-0472">Membrane</keyword>
<keyword evidence="3" id="KW-1185">Reference proteome</keyword>
<evidence type="ECO:0000313" key="3">
    <source>
        <dbReference type="Proteomes" id="UP000615026"/>
    </source>
</evidence>
<feature type="transmembrane region" description="Helical" evidence="1">
    <location>
        <begin position="12"/>
        <end position="34"/>
    </location>
</feature>
<organism evidence="2 3">
    <name type="scientific">Leptolyngbya cf. ectocarpi LEGE 11479</name>
    <dbReference type="NCBI Taxonomy" id="1828722"/>
    <lineage>
        <taxon>Bacteria</taxon>
        <taxon>Bacillati</taxon>
        <taxon>Cyanobacteriota</taxon>
        <taxon>Cyanophyceae</taxon>
        <taxon>Leptolyngbyales</taxon>
        <taxon>Leptolyngbyaceae</taxon>
        <taxon>Leptolyngbya group</taxon>
        <taxon>Leptolyngbya</taxon>
    </lineage>
</organism>
<keyword evidence="1" id="KW-1133">Transmembrane helix</keyword>
<dbReference type="RefSeq" id="WP_193993369.1">
    <property type="nucleotide sequence ID" value="NZ_JADEXP010000093.1"/>
</dbReference>
<reference evidence="2" key="1">
    <citation type="submission" date="2020-10" db="EMBL/GenBank/DDBJ databases">
        <authorList>
            <person name="Castelo-Branco R."/>
            <person name="Eusebio N."/>
            <person name="Adriana R."/>
            <person name="Vieira A."/>
            <person name="Brugerolle De Fraissinette N."/>
            <person name="Rezende De Castro R."/>
            <person name="Schneider M.P."/>
            <person name="Vasconcelos V."/>
            <person name="Leao P.N."/>
        </authorList>
    </citation>
    <scope>NUCLEOTIDE SEQUENCE</scope>
    <source>
        <strain evidence="2">LEGE 11479</strain>
    </source>
</reference>
<dbReference type="AlphaFoldDB" id="A0A928ZTZ2"/>
<dbReference type="EMBL" id="JADEXP010000093">
    <property type="protein sequence ID" value="MBE9067405.1"/>
    <property type="molecule type" value="Genomic_DNA"/>
</dbReference>
<gene>
    <name evidence="2" type="ORF">IQ260_12135</name>
</gene>
<proteinExistence type="predicted"/>
<protein>
    <submittedName>
        <fullName evidence="2">Uncharacterized protein</fullName>
    </submittedName>
</protein>
<comment type="caution">
    <text evidence="2">The sequence shown here is derived from an EMBL/GenBank/DDBJ whole genome shotgun (WGS) entry which is preliminary data.</text>
</comment>